<evidence type="ECO:0000313" key="1">
    <source>
        <dbReference type="EMBL" id="KAK8476424.1"/>
    </source>
</evidence>
<proteinExistence type="predicted"/>
<sequence length="169" mass="19242">MRKVVMTVNFCQGPVDKKERKSWWGIGSSTLQGFDPTIKDVWGMGFDKHLSPCVSDCVEEVRESDWASQVDRANSKLERSQTNFVQDQSVLTESPPSGLPFTMINNNRLGDFEVLKIVISFNTLGIDVDLAEIDQTIRRLRKVQFDQSLMSCIVMVEWLANVGVHRQNF</sequence>
<name>A0ABR1Z998_9ROSI</name>
<evidence type="ECO:0000313" key="2">
    <source>
        <dbReference type="Proteomes" id="UP001396334"/>
    </source>
</evidence>
<dbReference type="Proteomes" id="UP001396334">
    <property type="component" value="Unassembled WGS sequence"/>
</dbReference>
<keyword evidence="2" id="KW-1185">Reference proteome</keyword>
<organism evidence="1 2">
    <name type="scientific">Hibiscus sabdariffa</name>
    <name type="common">roselle</name>
    <dbReference type="NCBI Taxonomy" id="183260"/>
    <lineage>
        <taxon>Eukaryota</taxon>
        <taxon>Viridiplantae</taxon>
        <taxon>Streptophyta</taxon>
        <taxon>Embryophyta</taxon>
        <taxon>Tracheophyta</taxon>
        <taxon>Spermatophyta</taxon>
        <taxon>Magnoliopsida</taxon>
        <taxon>eudicotyledons</taxon>
        <taxon>Gunneridae</taxon>
        <taxon>Pentapetalae</taxon>
        <taxon>rosids</taxon>
        <taxon>malvids</taxon>
        <taxon>Malvales</taxon>
        <taxon>Malvaceae</taxon>
        <taxon>Malvoideae</taxon>
        <taxon>Hibiscus</taxon>
    </lineage>
</organism>
<reference evidence="1 2" key="1">
    <citation type="journal article" date="2024" name="G3 (Bethesda)">
        <title>Genome assembly of Hibiscus sabdariffa L. provides insights into metabolisms of medicinal natural products.</title>
        <authorList>
            <person name="Kim T."/>
        </authorList>
    </citation>
    <scope>NUCLEOTIDE SEQUENCE [LARGE SCALE GENOMIC DNA]</scope>
    <source>
        <strain evidence="1">TK-2024</strain>
        <tissue evidence="1">Old leaves</tissue>
    </source>
</reference>
<protein>
    <submittedName>
        <fullName evidence="1">Uncharacterized protein</fullName>
    </submittedName>
</protein>
<accession>A0ABR1Z998</accession>
<comment type="caution">
    <text evidence="1">The sequence shown here is derived from an EMBL/GenBank/DDBJ whole genome shotgun (WGS) entry which is preliminary data.</text>
</comment>
<gene>
    <name evidence="1" type="ORF">V6N11_007799</name>
</gene>
<dbReference type="EMBL" id="JBBPBN010002252">
    <property type="protein sequence ID" value="KAK8476424.1"/>
    <property type="molecule type" value="Genomic_DNA"/>
</dbReference>